<feature type="transmembrane region" description="Helical" evidence="5">
    <location>
        <begin position="12"/>
        <end position="31"/>
    </location>
</feature>
<dbReference type="Proteomes" id="UP001500851">
    <property type="component" value="Unassembled WGS sequence"/>
</dbReference>
<keyword evidence="2 5" id="KW-0812">Transmembrane</keyword>
<protein>
    <submittedName>
        <fullName evidence="7">MFS transporter</fullName>
    </submittedName>
</protein>
<proteinExistence type="predicted"/>
<dbReference type="Gene3D" id="1.20.1250.20">
    <property type="entry name" value="MFS general substrate transporter like domains"/>
    <property type="match status" value="2"/>
</dbReference>
<dbReference type="InterPro" id="IPR036259">
    <property type="entry name" value="MFS_trans_sf"/>
</dbReference>
<dbReference type="PROSITE" id="PS50850">
    <property type="entry name" value="MFS"/>
    <property type="match status" value="1"/>
</dbReference>
<dbReference type="CDD" id="cd17393">
    <property type="entry name" value="MFS_MosC_like"/>
    <property type="match status" value="1"/>
</dbReference>
<feature type="transmembrane region" description="Helical" evidence="5">
    <location>
        <begin position="277"/>
        <end position="297"/>
    </location>
</feature>
<dbReference type="InterPro" id="IPR051788">
    <property type="entry name" value="MFS_Transporter"/>
</dbReference>
<sequence>MSQPAPHYAHSPRVWVGGILAIFTVFGLGFGSWLSRLPATRDHLGASTFEMSLIGLGIAAGSVIGLLISGRTVTWLGPRRTLTIGAIVQAVAMPLATVLFWTEATIPGVVCLFIYGFSFSTSDVAMNVSGAAAERALGRPRMPALHAGFSLGSVSAMGIGALAEKLGIPVPVHVSIIFVLVVAVALVAVRFVPHDEHAAQRAAETRTAASAITGSIPVIPAGAPAEPAPTRSPWRDPRILLIGLITLSMSLAEGVAADWMPLALVDGRDIANATGTLVLGVFFVCMTATRFAGAALLTRFGRVPVLRGGALLCTVGVLIVILVPAVWAAVIGAALWGIGCALGFPVGMSAAADRPATAVRDVATVSAIAYTAFLLGPMMIGFLGEHFGLLQAFWPLAVIVLLSGLVASAAREPRAAAH</sequence>
<evidence type="ECO:0000256" key="1">
    <source>
        <dbReference type="ARBA" id="ARBA00004651"/>
    </source>
</evidence>
<feature type="transmembrane region" description="Helical" evidence="5">
    <location>
        <begin position="389"/>
        <end position="410"/>
    </location>
</feature>
<feature type="domain" description="Major facilitator superfamily (MFS) profile" evidence="6">
    <location>
        <begin position="10"/>
        <end position="415"/>
    </location>
</feature>
<feature type="transmembrane region" description="Helical" evidence="5">
    <location>
        <begin position="309"/>
        <end position="327"/>
    </location>
</feature>
<feature type="transmembrane region" description="Helical" evidence="5">
    <location>
        <begin position="107"/>
        <end position="132"/>
    </location>
</feature>
<keyword evidence="8" id="KW-1185">Reference proteome</keyword>
<dbReference type="PANTHER" id="PTHR23514:SF13">
    <property type="entry name" value="INNER MEMBRANE PROTEIN YBJJ"/>
    <property type="match status" value="1"/>
</dbReference>
<dbReference type="Pfam" id="PF07690">
    <property type="entry name" value="MFS_1"/>
    <property type="match status" value="2"/>
</dbReference>
<keyword evidence="4 5" id="KW-0472">Membrane</keyword>
<dbReference type="InterPro" id="IPR020846">
    <property type="entry name" value="MFS_dom"/>
</dbReference>
<feature type="transmembrane region" description="Helical" evidence="5">
    <location>
        <begin position="333"/>
        <end position="352"/>
    </location>
</feature>
<gene>
    <name evidence="7" type="ORF">GCM10009768_01990</name>
</gene>
<keyword evidence="3 5" id="KW-1133">Transmembrane helix</keyword>
<evidence type="ECO:0000313" key="7">
    <source>
        <dbReference type="EMBL" id="GAA1777089.1"/>
    </source>
</evidence>
<feature type="transmembrane region" description="Helical" evidence="5">
    <location>
        <begin position="51"/>
        <end position="70"/>
    </location>
</feature>
<evidence type="ECO:0000256" key="2">
    <source>
        <dbReference type="ARBA" id="ARBA00022692"/>
    </source>
</evidence>
<evidence type="ECO:0000256" key="5">
    <source>
        <dbReference type="SAM" id="Phobius"/>
    </source>
</evidence>
<organism evidence="7 8">
    <name type="scientific">Leucobacter iarius</name>
    <dbReference type="NCBI Taxonomy" id="333963"/>
    <lineage>
        <taxon>Bacteria</taxon>
        <taxon>Bacillati</taxon>
        <taxon>Actinomycetota</taxon>
        <taxon>Actinomycetes</taxon>
        <taxon>Micrococcales</taxon>
        <taxon>Microbacteriaceae</taxon>
        <taxon>Leucobacter</taxon>
    </lineage>
</organism>
<reference evidence="8" key="1">
    <citation type="journal article" date="2019" name="Int. J. Syst. Evol. Microbiol.">
        <title>The Global Catalogue of Microorganisms (GCM) 10K type strain sequencing project: providing services to taxonomists for standard genome sequencing and annotation.</title>
        <authorList>
            <consortium name="The Broad Institute Genomics Platform"/>
            <consortium name="The Broad Institute Genome Sequencing Center for Infectious Disease"/>
            <person name="Wu L."/>
            <person name="Ma J."/>
        </authorList>
    </citation>
    <scope>NUCLEOTIDE SEQUENCE [LARGE SCALE GENOMIC DNA]</scope>
    <source>
        <strain evidence="8">JCM 14736</strain>
    </source>
</reference>
<dbReference type="SUPFAM" id="SSF103473">
    <property type="entry name" value="MFS general substrate transporter"/>
    <property type="match status" value="1"/>
</dbReference>
<comment type="subcellular location">
    <subcellularLocation>
        <location evidence="1">Cell membrane</location>
        <topology evidence="1">Multi-pass membrane protein</topology>
    </subcellularLocation>
</comment>
<name>A0ABP4XCB9_9MICO</name>
<feature type="transmembrane region" description="Helical" evidence="5">
    <location>
        <begin position="364"/>
        <end position="383"/>
    </location>
</feature>
<feature type="transmembrane region" description="Helical" evidence="5">
    <location>
        <begin position="239"/>
        <end position="257"/>
    </location>
</feature>
<dbReference type="PANTHER" id="PTHR23514">
    <property type="entry name" value="BYPASS OF STOP CODON PROTEIN 6"/>
    <property type="match status" value="1"/>
</dbReference>
<comment type="caution">
    <text evidence="7">The sequence shown here is derived from an EMBL/GenBank/DDBJ whole genome shotgun (WGS) entry which is preliminary data.</text>
</comment>
<evidence type="ECO:0000313" key="8">
    <source>
        <dbReference type="Proteomes" id="UP001500851"/>
    </source>
</evidence>
<evidence type="ECO:0000256" key="4">
    <source>
        <dbReference type="ARBA" id="ARBA00023136"/>
    </source>
</evidence>
<feature type="transmembrane region" description="Helical" evidence="5">
    <location>
        <begin position="168"/>
        <end position="192"/>
    </location>
</feature>
<dbReference type="EMBL" id="BAAAOB010000001">
    <property type="protein sequence ID" value="GAA1777089.1"/>
    <property type="molecule type" value="Genomic_DNA"/>
</dbReference>
<accession>A0ABP4XCB9</accession>
<dbReference type="RefSeq" id="WP_425560936.1">
    <property type="nucleotide sequence ID" value="NZ_BAAAOB010000001.1"/>
</dbReference>
<dbReference type="InterPro" id="IPR011701">
    <property type="entry name" value="MFS"/>
</dbReference>
<evidence type="ECO:0000259" key="6">
    <source>
        <dbReference type="PROSITE" id="PS50850"/>
    </source>
</evidence>
<evidence type="ECO:0000256" key="3">
    <source>
        <dbReference type="ARBA" id="ARBA00022989"/>
    </source>
</evidence>